<dbReference type="Proteomes" id="UP001314263">
    <property type="component" value="Unassembled WGS sequence"/>
</dbReference>
<protein>
    <submittedName>
        <fullName evidence="1">Uncharacterized protein</fullName>
    </submittedName>
</protein>
<accession>A0AAV1HQU0</accession>
<dbReference type="PANTHER" id="PTHR31694:SF26">
    <property type="entry name" value="OS05G0151100 PROTEIN"/>
    <property type="match status" value="1"/>
</dbReference>
<gene>
    <name evidence="1" type="ORF">CVIRNUC_000361</name>
</gene>
<name>A0AAV1HQU0_9CHLO</name>
<proteinExistence type="predicted"/>
<reference evidence="1 2" key="1">
    <citation type="submission" date="2023-10" db="EMBL/GenBank/DDBJ databases">
        <authorList>
            <person name="Maclean D."/>
            <person name="Macfadyen A."/>
        </authorList>
    </citation>
    <scope>NUCLEOTIDE SEQUENCE [LARGE SCALE GENOMIC DNA]</scope>
</reference>
<dbReference type="PANTHER" id="PTHR31694">
    <property type="entry name" value="DESICCATION-LIKE PROTEIN"/>
    <property type="match status" value="1"/>
</dbReference>
<dbReference type="AlphaFoldDB" id="A0AAV1HQU0"/>
<dbReference type="EMBL" id="CAUYUE010000001">
    <property type="protein sequence ID" value="CAK0733958.1"/>
    <property type="molecule type" value="Genomic_DNA"/>
</dbReference>
<organism evidence="1 2">
    <name type="scientific">Coccomyxa viridis</name>
    <dbReference type="NCBI Taxonomy" id="1274662"/>
    <lineage>
        <taxon>Eukaryota</taxon>
        <taxon>Viridiplantae</taxon>
        <taxon>Chlorophyta</taxon>
        <taxon>core chlorophytes</taxon>
        <taxon>Trebouxiophyceae</taxon>
        <taxon>Trebouxiophyceae incertae sedis</taxon>
        <taxon>Coccomyxaceae</taxon>
        <taxon>Coccomyxa</taxon>
    </lineage>
</organism>
<dbReference type="InterPro" id="IPR052965">
    <property type="entry name" value="Pigment-catalase-like"/>
</dbReference>
<keyword evidence="2" id="KW-1185">Reference proteome</keyword>
<comment type="caution">
    <text evidence="1">The sequence shown here is derived from an EMBL/GenBank/DDBJ whole genome shotgun (WGS) entry which is preliminary data.</text>
</comment>
<sequence>MEPCPLLDFTGGFNKFLAAAYGLASGETISSRFGKPFTGAPFSSAPCKSIMPWRRLALQHNVFDTLCKDPFLNDETFVTCVATLEELGATGNKGLIGFMANPVLANGLAGLATSATAQATVERILLWERRNNTVEPFGETVQQVYARISALRDRLDGPVMDDQGLVNTDPRFIATSTHINNVPTDVRGLTFSRTPQQIINILTLGSPDCVGCFFPKGVLGKINKPTGYDASASGTIAWDASGPPKLAVQQAAEFVPNVGPTLPENVTGELDLTQCLNGPLENATAASRGLVYEPACKNFFSNASQVAVGVPVTATVVPPILSPPAAAALGR</sequence>
<evidence type="ECO:0000313" key="2">
    <source>
        <dbReference type="Proteomes" id="UP001314263"/>
    </source>
</evidence>
<evidence type="ECO:0000313" key="1">
    <source>
        <dbReference type="EMBL" id="CAK0733958.1"/>
    </source>
</evidence>